<name>A0A699SY30_TANCI</name>
<proteinExistence type="predicted"/>
<reference evidence="2" key="1">
    <citation type="journal article" date="2019" name="Sci. Rep.">
        <title>Draft genome of Tanacetum cinerariifolium, the natural source of mosquito coil.</title>
        <authorList>
            <person name="Yamashiro T."/>
            <person name="Shiraishi A."/>
            <person name="Satake H."/>
            <person name="Nakayama K."/>
        </authorList>
    </citation>
    <scope>NUCLEOTIDE SEQUENCE</scope>
</reference>
<gene>
    <name evidence="2" type="ORF">Tci_873937</name>
</gene>
<feature type="region of interest" description="Disordered" evidence="1">
    <location>
        <begin position="1"/>
        <end position="33"/>
    </location>
</feature>
<protein>
    <submittedName>
        <fullName evidence="2">Uncharacterized protein</fullName>
    </submittedName>
</protein>
<feature type="compositionally biased region" description="Low complexity" evidence="1">
    <location>
        <begin position="1"/>
        <end position="15"/>
    </location>
</feature>
<sequence length="71" mass="7534">SLRGARAGRRPAAAPARHRAARAAPRRPGRPPARVCPSGWLRAAWLALACSVSARYHRVALRARPGAATGF</sequence>
<evidence type="ECO:0000256" key="1">
    <source>
        <dbReference type="SAM" id="MobiDB-lite"/>
    </source>
</evidence>
<accession>A0A699SY30</accession>
<dbReference type="AlphaFoldDB" id="A0A699SY30"/>
<organism evidence="2">
    <name type="scientific">Tanacetum cinerariifolium</name>
    <name type="common">Dalmatian daisy</name>
    <name type="synonym">Chrysanthemum cinerariifolium</name>
    <dbReference type="NCBI Taxonomy" id="118510"/>
    <lineage>
        <taxon>Eukaryota</taxon>
        <taxon>Viridiplantae</taxon>
        <taxon>Streptophyta</taxon>
        <taxon>Embryophyta</taxon>
        <taxon>Tracheophyta</taxon>
        <taxon>Spermatophyta</taxon>
        <taxon>Magnoliopsida</taxon>
        <taxon>eudicotyledons</taxon>
        <taxon>Gunneridae</taxon>
        <taxon>Pentapetalae</taxon>
        <taxon>asterids</taxon>
        <taxon>campanulids</taxon>
        <taxon>Asterales</taxon>
        <taxon>Asteraceae</taxon>
        <taxon>Asteroideae</taxon>
        <taxon>Anthemideae</taxon>
        <taxon>Anthemidinae</taxon>
        <taxon>Tanacetum</taxon>
    </lineage>
</organism>
<comment type="caution">
    <text evidence="2">The sequence shown here is derived from an EMBL/GenBank/DDBJ whole genome shotgun (WGS) entry which is preliminary data.</text>
</comment>
<feature type="compositionally biased region" description="Basic residues" evidence="1">
    <location>
        <begin position="16"/>
        <end position="29"/>
    </location>
</feature>
<dbReference type="EMBL" id="BKCJ011194900">
    <property type="protein sequence ID" value="GFD01968.1"/>
    <property type="molecule type" value="Genomic_DNA"/>
</dbReference>
<feature type="non-terminal residue" evidence="2">
    <location>
        <position position="1"/>
    </location>
</feature>
<evidence type="ECO:0000313" key="2">
    <source>
        <dbReference type="EMBL" id="GFD01968.1"/>
    </source>
</evidence>